<sequence length="342" mass="36010">MDLKHGSVITTSIARHVGDLEGVEVVPNPEPVRDELVLAEVIRLGSYKHIDVAPGADLTLSVGAKIIGAWGERGSSTSISGRVPSTFIEEADLLAVGGLVGVADDFPREAGPPTRLKIIGGLKKDGQLLSLQRKIKSLVDVEVAVPTVLVVGTSAEVGKTRVTSSLIRTLTESGHAVGGVKLSGTGRMRDTQNYIQAGAVATSDYVDTGMDTTYGRRGQEVWESAISMSDYLVKSGAKILIGECGGDVISSNSMPIIEGFAKANCLCAVVAVCSDPLAALGLKTVLDKAIPDIPTLLAPMRRNATISASISRELTGWSSFTTLDELLTDVLERIYSYDDSSK</sequence>
<gene>
    <name evidence="1" type="ORF">BJR07_27795</name>
</gene>
<organism evidence="1 2">
    <name type="scientific">Bacillus cereus</name>
    <dbReference type="NCBI Taxonomy" id="1396"/>
    <lineage>
        <taxon>Bacteria</taxon>
        <taxon>Bacillati</taxon>
        <taxon>Bacillota</taxon>
        <taxon>Bacilli</taxon>
        <taxon>Bacillales</taxon>
        <taxon>Bacillaceae</taxon>
        <taxon>Bacillus</taxon>
        <taxon>Bacillus cereus group</taxon>
    </lineage>
</organism>
<accession>A0A151V2R5</accession>
<comment type="caution">
    <text evidence="1">The sequence shown here is derived from an EMBL/GenBank/DDBJ whole genome shotgun (WGS) entry which is preliminary data.</text>
</comment>
<evidence type="ECO:0000313" key="2">
    <source>
        <dbReference type="Proteomes" id="UP000186535"/>
    </source>
</evidence>
<reference evidence="1 2" key="1">
    <citation type="submission" date="2016-11" db="EMBL/GenBank/DDBJ databases">
        <title>Identification of Bacillus cereus isolated from egg-white.</title>
        <authorList>
            <person name="Soni A."/>
            <person name="Oey I."/>
            <person name="Silcock P."/>
            <person name="Bremer P."/>
        </authorList>
    </citation>
    <scope>NUCLEOTIDE SEQUENCE [LARGE SCALE GENOMIC DNA]</scope>
    <source>
        <strain evidence="1 2">NZAS03</strain>
    </source>
</reference>
<dbReference type="Proteomes" id="UP000186535">
    <property type="component" value="Unassembled WGS sequence"/>
</dbReference>
<dbReference type="SUPFAM" id="SSF52540">
    <property type="entry name" value="P-loop containing nucleoside triphosphate hydrolases"/>
    <property type="match status" value="1"/>
</dbReference>
<protein>
    <submittedName>
        <fullName evidence="1">Uncharacterized protein</fullName>
    </submittedName>
</protein>
<dbReference type="EMBL" id="MPON01000020">
    <property type="protein sequence ID" value="OKA32544.1"/>
    <property type="molecule type" value="Genomic_DNA"/>
</dbReference>
<dbReference type="Gene3D" id="3.40.50.300">
    <property type="entry name" value="P-loop containing nucleotide triphosphate hydrolases"/>
    <property type="match status" value="1"/>
</dbReference>
<proteinExistence type="predicted"/>
<dbReference type="AlphaFoldDB" id="A0A151V2R5"/>
<dbReference type="InterPro" id="IPR027417">
    <property type="entry name" value="P-loop_NTPase"/>
</dbReference>
<evidence type="ECO:0000313" key="1">
    <source>
        <dbReference type="EMBL" id="OKA32544.1"/>
    </source>
</evidence>
<name>A0A151V2R5_BACCE</name>
<dbReference type="RefSeq" id="WP_000364397.1">
    <property type="nucleotide sequence ID" value="NZ_CAKJVO010000022.1"/>
</dbReference>
<dbReference type="PATRIC" id="fig|1396.435.peg.5239"/>